<proteinExistence type="predicted"/>
<dbReference type="OrthoDB" id="7004148at2"/>
<accession>A0A239BK52</accession>
<reference evidence="2" key="1">
    <citation type="submission" date="2017-06" db="EMBL/GenBank/DDBJ databases">
        <authorList>
            <person name="Varghese N."/>
            <person name="Submissions S."/>
        </authorList>
    </citation>
    <scope>NUCLEOTIDE SEQUENCE [LARGE SCALE GENOMIC DNA]</scope>
    <source>
        <strain evidence="2">DSM 22348</strain>
    </source>
</reference>
<protein>
    <submittedName>
        <fullName evidence="1">Uncharacterized protein</fullName>
    </submittedName>
</protein>
<name>A0A239BK52_9PSED</name>
<evidence type="ECO:0000313" key="1">
    <source>
        <dbReference type="EMBL" id="SNS08236.1"/>
    </source>
</evidence>
<evidence type="ECO:0000313" key="2">
    <source>
        <dbReference type="Proteomes" id="UP000198407"/>
    </source>
</evidence>
<dbReference type="RefSeq" id="WP_042128474.1">
    <property type="nucleotide sequence ID" value="NZ_FZOL01000003.1"/>
</dbReference>
<sequence length="149" mass="16081">MTPSPLRKLAIRLACIHAEDRDWILGQLAADEARQVNELLQEIETLGLASDPSVVNAVMAELTSQGAARPVQPPMADEGVAALGRAGHPAWAALALQLREKDQRRKLIDGLPNAATVRRWDSLFSAGTVPPALAQCMSRHLGEREPGHD</sequence>
<organism evidence="1 2">
    <name type="scientific">Pseudomonas japonica</name>
    <dbReference type="NCBI Taxonomy" id="256466"/>
    <lineage>
        <taxon>Bacteria</taxon>
        <taxon>Pseudomonadati</taxon>
        <taxon>Pseudomonadota</taxon>
        <taxon>Gammaproteobacteria</taxon>
        <taxon>Pseudomonadales</taxon>
        <taxon>Pseudomonadaceae</taxon>
        <taxon>Pseudomonas</taxon>
    </lineage>
</organism>
<dbReference type="AlphaFoldDB" id="A0A239BK52"/>
<dbReference type="Proteomes" id="UP000198407">
    <property type="component" value="Unassembled WGS sequence"/>
</dbReference>
<gene>
    <name evidence="1" type="ORF">SAMN05444352_10314</name>
</gene>
<dbReference type="EMBL" id="FZOL01000003">
    <property type="protein sequence ID" value="SNS08236.1"/>
    <property type="molecule type" value="Genomic_DNA"/>
</dbReference>
<keyword evidence="2" id="KW-1185">Reference proteome</keyword>
<dbReference type="STRING" id="1215104.GCA_000730585_01078"/>